<reference evidence="8 9" key="1">
    <citation type="submission" date="2015-07" db="EMBL/GenBank/DDBJ databases">
        <title>Whole genome sequence of Thermanaerothrix daxensis DSM 23592.</title>
        <authorList>
            <person name="Hemp J."/>
            <person name="Ward L.M."/>
            <person name="Pace L.A."/>
            <person name="Fischer W.W."/>
        </authorList>
    </citation>
    <scope>NUCLEOTIDE SEQUENCE [LARGE SCALE GENOMIC DNA]</scope>
    <source>
        <strain evidence="8 9">GNS-1</strain>
    </source>
</reference>
<evidence type="ECO:0000256" key="1">
    <source>
        <dbReference type="ARBA" id="ARBA00008000"/>
    </source>
</evidence>
<dbReference type="EMBL" id="LGKO01000005">
    <property type="protein sequence ID" value="KPL82315.1"/>
    <property type="molecule type" value="Genomic_DNA"/>
</dbReference>
<dbReference type="OrthoDB" id="9767256at2"/>
<evidence type="ECO:0000256" key="4">
    <source>
        <dbReference type="PIRSR" id="PIRSR625650-1"/>
    </source>
</evidence>
<dbReference type="InterPro" id="IPR025650">
    <property type="entry name" value="Alkyl-DHAP_Synthase"/>
</dbReference>
<dbReference type="GO" id="GO:0008609">
    <property type="term" value="F:alkylglycerone-phosphate synthase activity"/>
    <property type="evidence" value="ECO:0007669"/>
    <property type="project" value="InterPro"/>
</dbReference>
<feature type="binding site" evidence="5">
    <location>
        <position position="429"/>
    </location>
    <ligand>
        <name>substrate</name>
    </ligand>
</feature>
<keyword evidence="2" id="KW-0285">Flavoprotein</keyword>
<proteinExistence type="inferred from homology"/>
<evidence type="ECO:0000256" key="5">
    <source>
        <dbReference type="PIRSR" id="PIRSR625650-2"/>
    </source>
</evidence>
<dbReference type="SUPFAM" id="SSF56176">
    <property type="entry name" value="FAD-binding/transporter-associated domain-like"/>
    <property type="match status" value="1"/>
</dbReference>
<dbReference type="PANTHER" id="PTHR46568:SF1">
    <property type="entry name" value="ALKYLDIHYDROXYACETONEPHOSPHATE SYNTHASE, PEROXISOMAL"/>
    <property type="match status" value="1"/>
</dbReference>
<dbReference type="GO" id="GO:0008610">
    <property type="term" value="P:lipid biosynthetic process"/>
    <property type="evidence" value="ECO:0007669"/>
    <property type="project" value="InterPro"/>
</dbReference>
<dbReference type="RefSeq" id="WP_054521773.1">
    <property type="nucleotide sequence ID" value="NZ_LGKO01000005.1"/>
</dbReference>
<dbReference type="Pfam" id="PF02913">
    <property type="entry name" value="FAD-oxidase_C"/>
    <property type="match status" value="1"/>
</dbReference>
<dbReference type="InterPro" id="IPR016169">
    <property type="entry name" value="FAD-bd_PCMH_sub2"/>
</dbReference>
<dbReference type="STRING" id="869279.SE15_08930"/>
<dbReference type="InterPro" id="IPR016171">
    <property type="entry name" value="Vanillyl_alc_oxidase_C-sub2"/>
</dbReference>
<evidence type="ECO:0000313" key="9">
    <source>
        <dbReference type="Proteomes" id="UP000050544"/>
    </source>
</evidence>
<evidence type="ECO:0000256" key="3">
    <source>
        <dbReference type="ARBA" id="ARBA00022827"/>
    </source>
</evidence>
<comment type="caution">
    <text evidence="8">The sequence shown here is derived from an EMBL/GenBank/DDBJ whole genome shotgun (WGS) entry which is preliminary data.</text>
</comment>
<dbReference type="PATRIC" id="fig|869279.4.peg.1389"/>
<feature type="site" description="Important for enzyme activity" evidence="6">
    <location>
        <position position="341"/>
    </location>
</feature>
<dbReference type="InterPro" id="IPR004113">
    <property type="entry name" value="FAD-bd_oxidored_4_C"/>
</dbReference>
<protein>
    <submittedName>
        <fullName evidence="8">Oxidoreductase</fullName>
    </submittedName>
</protein>
<dbReference type="Proteomes" id="UP000050544">
    <property type="component" value="Unassembled WGS sequence"/>
</dbReference>
<dbReference type="SUPFAM" id="SSF55103">
    <property type="entry name" value="FAD-linked oxidases, C-terminal domain"/>
    <property type="match status" value="1"/>
</dbReference>
<dbReference type="InterPro" id="IPR006094">
    <property type="entry name" value="Oxid_FAD_bind_N"/>
</dbReference>
<organism evidence="8 9">
    <name type="scientific">Thermanaerothrix daxensis</name>
    <dbReference type="NCBI Taxonomy" id="869279"/>
    <lineage>
        <taxon>Bacteria</taxon>
        <taxon>Bacillati</taxon>
        <taxon>Chloroflexota</taxon>
        <taxon>Anaerolineae</taxon>
        <taxon>Anaerolineales</taxon>
        <taxon>Anaerolineaceae</taxon>
        <taxon>Thermanaerothrix</taxon>
    </lineage>
</organism>
<gene>
    <name evidence="8" type="ORF">SE15_08930</name>
</gene>
<dbReference type="InterPro" id="IPR016166">
    <property type="entry name" value="FAD-bd_PCMH"/>
</dbReference>
<dbReference type="InterPro" id="IPR036318">
    <property type="entry name" value="FAD-bd_PCMH-like_sf"/>
</dbReference>
<dbReference type="AlphaFoldDB" id="A0A0P6YAY1"/>
<dbReference type="Gene3D" id="3.30.70.3450">
    <property type="match status" value="1"/>
</dbReference>
<evidence type="ECO:0000259" key="7">
    <source>
        <dbReference type="PROSITE" id="PS51387"/>
    </source>
</evidence>
<name>A0A0P6YAY1_9CHLR</name>
<accession>A0A0P6YAY1</accession>
<dbReference type="GO" id="GO:0071949">
    <property type="term" value="F:FAD binding"/>
    <property type="evidence" value="ECO:0007669"/>
    <property type="project" value="InterPro"/>
</dbReference>
<dbReference type="InterPro" id="IPR016164">
    <property type="entry name" value="FAD-linked_Oxase-like_C"/>
</dbReference>
<dbReference type="Gene3D" id="3.30.465.10">
    <property type="match status" value="1"/>
</dbReference>
<feature type="domain" description="FAD-binding PCMH-type" evidence="7">
    <location>
        <begin position="118"/>
        <end position="304"/>
    </location>
</feature>
<dbReference type="Gene3D" id="3.30.300.330">
    <property type="match status" value="1"/>
</dbReference>
<feature type="active site" description="Proton donor/acceptor" evidence="4">
    <location>
        <position position="485"/>
    </location>
</feature>
<dbReference type="PANTHER" id="PTHR46568">
    <property type="entry name" value="ALKYLDIHYDROXYACETONEPHOSPHATE SYNTHASE, PEROXISOMAL"/>
    <property type="match status" value="1"/>
</dbReference>
<dbReference type="Pfam" id="PF01565">
    <property type="entry name" value="FAD_binding_4"/>
    <property type="match status" value="1"/>
</dbReference>
<keyword evidence="3" id="KW-0274">FAD</keyword>
<dbReference type="PROSITE" id="PS51387">
    <property type="entry name" value="FAD_PCMH"/>
    <property type="match status" value="1"/>
</dbReference>
<evidence type="ECO:0000256" key="6">
    <source>
        <dbReference type="PIRSR" id="PIRSR625650-4"/>
    </source>
</evidence>
<evidence type="ECO:0000256" key="2">
    <source>
        <dbReference type="ARBA" id="ARBA00022630"/>
    </source>
</evidence>
<dbReference type="Gene3D" id="1.10.45.10">
    <property type="entry name" value="Vanillyl-alcohol Oxidase, Chain A, domain 4"/>
    <property type="match status" value="1"/>
</dbReference>
<evidence type="ECO:0000313" key="8">
    <source>
        <dbReference type="EMBL" id="KPL82315.1"/>
    </source>
</evidence>
<sequence>MTPNSVSAPRWIESPPPPGSFRAIFKWGDPHTFKHPNLGLVRLLQDRLGIAFRTEPTPEWLGLRPLPEALPIPLEGTHLNALRDLVGAENVRTDPFSRVRASYGAGMVDQLRLRLGILENLPAAVLSPRTPNEVQAIVDYCHAQRIPLYVYGGGSTVTRGREAVLGGVALDLSRHLNRILDFSETDQTVTAEAGIRGPDLEAALNQAPQRFAARRRYTCGHFPQSFEYSSLGGWIVTRSAGQNSTYYGKIEDLVLAQEYATPVGRLRTPPYPRAAIGPDLDQIMIGSEGAYGILLNATLRIFRYQPENTRRFAFLFKSWEQGQAALREIMQDEAGAPSIFRLSDGDETEVAMHMYGLAGTPLDGLLTRLGYRPWERCLLIGSCDGERGFCSHLQRRIRIICGDHGALNLSLLPITQRWERERFRDPYLREDLLDFGVVIDTLECAGTWTRLPITYQAVRAAAQAHGVPLVMTHISHVYPQGANLYFIFILPYTSIADYLDVQYALIEAIQTSGAAVSHHHGVGKQTAPWLVEQLDSTAMGVLRALKNYFDPHHILNPGGTLGLDMTPEQAAKRWGKNQGG</sequence>
<comment type="similarity">
    <text evidence="1">Belongs to the FAD-binding oxidoreductase/transferase type 4 family.</text>
</comment>
<keyword evidence="9" id="KW-1185">Reference proteome</keyword>